<dbReference type="PANTHER" id="PTHR22936">
    <property type="entry name" value="RHOMBOID-RELATED"/>
    <property type="match status" value="1"/>
</dbReference>
<evidence type="ECO:0000256" key="11">
    <source>
        <dbReference type="SAM" id="MobiDB-lite"/>
    </source>
</evidence>
<keyword evidence="7 10" id="KW-0720">Serine protease</keyword>
<evidence type="ECO:0000256" key="8">
    <source>
        <dbReference type="ARBA" id="ARBA00022989"/>
    </source>
</evidence>
<dbReference type="AlphaFoldDB" id="A0AAD9LKI1"/>
<keyword evidence="8 10" id="KW-1133">Transmembrane helix</keyword>
<dbReference type="InterPro" id="IPR035952">
    <property type="entry name" value="Rhomboid-like_sf"/>
</dbReference>
<evidence type="ECO:0000256" key="2">
    <source>
        <dbReference type="ARBA" id="ARBA00004141"/>
    </source>
</evidence>
<dbReference type="Proteomes" id="UP001195914">
    <property type="component" value="Unassembled WGS sequence"/>
</dbReference>
<evidence type="ECO:0000256" key="7">
    <source>
        <dbReference type="ARBA" id="ARBA00022825"/>
    </source>
</evidence>
<keyword evidence="4 10" id="KW-0645">Protease</keyword>
<reference evidence="13" key="2">
    <citation type="submission" date="2021-05" db="EMBL/GenBank/DDBJ databases">
        <authorList>
            <person name="Pain A."/>
        </authorList>
    </citation>
    <scope>NUCLEOTIDE SEQUENCE</scope>
    <source>
        <strain evidence="13">1802A</strain>
    </source>
</reference>
<feature type="transmembrane region" description="Helical" evidence="10">
    <location>
        <begin position="529"/>
        <end position="548"/>
    </location>
</feature>
<organism evidence="13 14">
    <name type="scientific">Babesia divergens</name>
    <dbReference type="NCBI Taxonomy" id="32595"/>
    <lineage>
        <taxon>Eukaryota</taxon>
        <taxon>Sar</taxon>
        <taxon>Alveolata</taxon>
        <taxon>Apicomplexa</taxon>
        <taxon>Aconoidasida</taxon>
        <taxon>Piroplasmida</taxon>
        <taxon>Babesiidae</taxon>
        <taxon>Babesia</taxon>
    </lineage>
</organism>
<evidence type="ECO:0000256" key="9">
    <source>
        <dbReference type="ARBA" id="ARBA00023136"/>
    </source>
</evidence>
<dbReference type="EMBL" id="JAHBMH010000007">
    <property type="protein sequence ID" value="KAK1939800.1"/>
    <property type="molecule type" value="Genomic_DNA"/>
</dbReference>
<dbReference type="Gene3D" id="1.20.1540.10">
    <property type="entry name" value="Rhomboid-like"/>
    <property type="match status" value="1"/>
</dbReference>
<evidence type="ECO:0000256" key="10">
    <source>
        <dbReference type="RuleBase" id="RU362115"/>
    </source>
</evidence>
<dbReference type="GO" id="GO:0016020">
    <property type="term" value="C:membrane"/>
    <property type="evidence" value="ECO:0007669"/>
    <property type="project" value="UniProtKB-SubCell"/>
</dbReference>
<keyword evidence="14" id="KW-1185">Reference proteome</keyword>
<keyword evidence="9 10" id="KW-0472">Membrane</keyword>
<dbReference type="GO" id="GO:0004252">
    <property type="term" value="F:serine-type endopeptidase activity"/>
    <property type="evidence" value="ECO:0007669"/>
    <property type="project" value="InterPro"/>
</dbReference>
<dbReference type="GO" id="GO:0006508">
    <property type="term" value="P:proteolysis"/>
    <property type="evidence" value="ECO:0007669"/>
    <property type="project" value="UniProtKB-KW"/>
</dbReference>
<sequence length="632" mass="69859">MAGMDEGHPSNSEGGDAPKKSRVADILDSGIFTRGKKSSGSTADAAANSNAQSSERVSDAANASVTQEKPQQRALMLAEKYEKRLAGGKTSKTSTPDAASSSAPAASSSPAVSKRSVKPTTSTSSGTAATRRHTTQQKIHTLSDIDSTDGTRDATVADDRRKDNATSFSSPAGRTRRAKCLLRRNVKEPIFPGKLILTISTTTAMLLMFVFQLFINLMTFNGRCMSKVDYSVRMGGKPIFSPLGYVACERNLMTKASDRGTFGYAAVDRGFPPENVYTGHLGASEASVDGPNHRLVDSIGCVNSNKIRLYGETFRLWTAIFLHAGVQHILLNMFVNVQLLYVIEPDWGFCRTLVVYLLSGYIGNLTHGSMAPCINAVGASGSVFGLCGALIPYCIEHWDTLIAPQYLVLESMVFLLFELFLPNGSTSTWAHLGGYIAGLCLGFMTIKSVSLFDRGTIIQRLALRWFPNKLSDERRQKYRAEVLKATQAEEMRRIQYEKEAKANGKKFRFLKRLLGIYPYGPYRNRLRDVITRTVFLCIGGLFFSYFYMAMHVESFYSKINAETSPIFCKHCYCGYILDSHPLEVVNAHISNVTGKFYCFLNRETYNLYCDEQTRDLVAMRVALEAPGPHKDL</sequence>
<evidence type="ECO:0000256" key="5">
    <source>
        <dbReference type="ARBA" id="ARBA00022692"/>
    </source>
</evidence>
<comment type="caution">
    <text evidence="13">The sequence shown here is derived from an EMBL/GenBank/DDBJ whole genome shotgun (WGS) entry which is preliminary data.</text>
</comment>
<evidence type="ECO:0000259" key="12">
    <source>
        <dbReference type="Pfam" id="PF01694"/>
    </source>
</evidence>
<dbReference type="Pfam" id="PF01694">
    <property type="entry name" value="Rhomboid"/>
    <property type="match status" value="1"/>
</dbReference>
<proteinExistence type="inferred from homology"/>
<evidence type="ECO:0000256" key="6">
    <source>
        <dbReference type="ARBA" id="ARBA00022801"/>
    </source>
</evidence>
<dbReference type="InterPro" id="IPR022764">
    <property type="entry name" value="Peptidase_S54_rhomboid_dom"/>
</dbReference>
<feature type="compositionally biased region" description="Low complexity" evidence="11">
    <location>
        <begin position="89"/>
        <end position="129"/>
    </location>
</feature>
<keyword evidence="5 10" id="KW-0812">Transmembrane</keyword>
<keyword evidence="6 10" id="KW-0378">Hydrolase</keyword>
<comment type="function">
    <text evidence="10">Serine protease involved in intramembrane proteolysis.</text>
</comment>
<dbReference type="PANTHER" id="PTHR22936:SF69">
    <property type="entry name" value="RHOMBOID-LIKE PROTEIN"/>
    <property type="match status" value="1"/>
</dbReference>
<protein>
    <recommendedName>
        <fullName evidence="10">Rhomboid-like protease</fullName>
        <ecNumber evidence="10">3.4.21.105</ecNumber>
    </recommendedName>
</protein>
<feature type="compositionally biased region" description="Basic and acidic residues" evidence="11">
    <location>
        <begin position="16"/>
        <end position="25"/>
    </location>
</feature>
<feature type="transmembrane region" description="Helical" evidence="10">
    <location>
        <begin position="374"/>
        <end position="395"/>
    </location>
</feature>
<comment type="catalytic activity">
    <reaction evidence="1 10">
        <text>Cleaves type-1 transmembrane domains using a catalytic dyad composed of serine and histidine that are contributed by different transmembrane domains.</text>
        <dbReference type="EC" id="3.4.21.105"/>
    </reaction>
</comment>
<comment type="similarity">
    <text evidence="3 10">Belongs to the peptidase S54 family.</text>
</comment>
<evidence type="ECO:0000256" key="4">
    <source>
        <dbReference type="ARBA" id="ARBA00022670"/>
    </source>
</evidence>
<feature type="transmembrane region" description="Helical" evidence="10">
    <location>
        <begin position="432"/>
        <end position="452"/>
    </location>
</feature>
<evidence type="ECO:0000256" key="3">
    <source>
        <dbReference type="ARBA" id="ARBA00009045"/>
    </source>
</evidence>
<dbReference type="SUPFAM" id="SSF144091">
    <property type="entry name" value="Rhomboid-like"/>
    <property type="match status" value="1"/>
</dbReference>
<evidence type="ECO:0000256" key="1">
    <source>
        <dbReference type="ARBA" id="ARBA00000156"/>
    </source>
</evidence>
<comment type="subcellular location">
    <subcellularLocation>
        <location evidence="2 10">Membrane</location>
        <topology evidence="2 10">Multi-pass membrane protein</topology>
    </subcellularLocation>
</comment>
<name>A0AAD9LKI1_BABDI</name>
<dbReference type="InterPro" id="IPR002610">
    <property type="entry name" value="Peptidase_S54_rhomboid-like"/>
</dbReference>
<feature type="region of interest" description="Disordered" evidence="11">
    <location>
        <begin position="1"/>
        <end position="174"/>
    </location>
</feature>
<reference evidence="13" key="1">
    <citation type="journal article" date="2014" name="Nucleic Acids Res.">
        <title>The evolutionary dynamics of variant antigen genes in Babesia reveal a history of genomic innovation underlying host-parasite interaction.</title>
        <authorList>
            <person name="Jackson A.P."/>
            <person name="Otto T.D."/>
            <person name="Darby A."/>
            <person name="Ramaprasad A."/>
            <person name="Xia D."/>
            <person name="Echaide I.E."/>
            <person name="Farber M."/>
            <person name="Gahlot S."/>
            <person name="Gamble J."/>
            <person name="Gupta D."/>
            <person name="Gupta Y."/>
            <person name="Jackson L."/>
            <person name="Malandrin L."/>
            <person name="Malas T.B."/>
            <person name="Moussa E."/>
            <person name="Nair M."/>
            <person name="Reid A.J."/>
            <person name="Sanders M."/>
            <person name="Sharma J."/>
            <person name="Tracey A."/>
            <person name="Quail M.A."/>
            <person name="Weir W."/>
            <person name="Wastling J.M."/>
            <person name="Hall N."/>
            <person name="Willadsen P."/>
            <person name="Lingelbach K."/>
            <person name="Shiels B."/>
            <person name="Tait A."/>
            <person name="Berriman M."/>
            <person name="Allred D.R."/>
            <person name="Pain A."/>
        </authorList>
    </citation>
    <scope>NUCLEOTIDE SEQUENCE</scope>
    <source>
        <strain evidence="13">1802A</strain>
    </source>
</reference>
<gene>
    <name evidence="13" type="ORF">X943_003434</name>
</gene>
<feature type="compositionally biased region" description="Low complexity" evidence="11">
    <location>
        <begin position="38"/>
        <end position="54"/>
    </location>
</feature>
<comment type="caution">
    <text evidence="10">Lacks conserved residue(s) required for the propagation of feature annotation.</text>
</comment>
<evidence type="ECO:0000313" key="13">
    <source>
        <dbReference type="EMBL" id="KAK1939800.1"/>
    </source>
</evidence>
<accession>A0AAD9LKI1</accession>
<feature type="transmembrane region" description="Helical" evidence="10">
    <location>
        <begin position="316"/>
        <end position="335"/>
    </location>
</feature>
<evidence type="ECO:0000313" key="14">
    <source>
        <dbReference type="Proteomes" id="UP001195914"/>
    </source>
</evidence>
<feature type="transmembrane region" description="Helical" evidence="10">
    <location>
        <begin position="195"/>
        <end position="217"/>
    </location>
</feature>
<dbReference type="EC" id="3.4.21.105" evidence="10"/>
<feature type="domain" description="Peptidase S54 rhomboid" evidence="12">
    <location>
        <begin position="311"/>
        <end position="447"/>
    </location>
</feature>
<feature type="compositionally biased region" description="Basic and acidic residues" evidence="11">
    <location>
        <begin position="149"/>
        <end position="164"/>
    </location>
</feature>